<feature type="region of interest" description="Disordered" evidence="1">
    <location>
        <begin position="1"/>
        <end position="30"/>
    </location>
</feature>
<name>A0A430FA75_9BIFI</name>
<evidence type="ECO:0000313" key="3">
    <source>
        <dbReference type="Proteomes" id="UP000288052"/>
    </source>
</evidence>
<dbReference type="Proteomes" id="UP000288052">
    <property type="component" value="Unassembled WGS sequence"/>
</dbReference>
<evidence type="ECO:0000313" key="2">
    <source>
        <dbReference type="EMBL" id="RSX49740.1"/>
    </source>
</evidence>
<feature type="region of interest" description="Disordered" evidence="1">
    <location>
        <begin position="173"/>
        <end position="194"/>
    </location>
</feature>
<dbReference type="EMBL" id="QXGI01000001">
    <property type="protein sequence ID" value="RSX49740.1"/>
    <property type="molecule type" value="Genomic_DNA"/>
</dbReference>
<organism evidence="2 3">
    <name type="scientific">Bifidobacterium castoris</name>
    <dbReference type="NCBI Taxonomy" id="2306972"/>
    <lineage>
        <taxon>Bacteria</taxon>
        <taxon>Bacillati</taxon>
        <taxon>Actinomycetota</taxon>
        <taxon>Actinomycetes</taxon>
        <taxon>Bifidobacteriales</taxon>
        <taxon>Bifidobacteriaceae</taxon>
        <taxon>Bifidobacterium</taxon>
    </lineage>
</organism>
<dbReference type="RefSeq" id="WP_126031261.1">
    <property type="nucleotide sequence ID" value="NZ_QXGI01000001.1"/>
</dbReference>
<proteinExistence type="predicted"/>
<accession>A0A430FA75</accession>
<reference evidence="2 3" key="1">
    <citation type="submission" date="2018-09" db="EMBL/GenBank/DDBJ databases">
        <title>Characterization of the phylogenetic diversity of five novel species belonging to the genus Bifidobacterium.</title>
        <authorList>
            <person name="Lugli G.A."/>
            <person name="Duranti S."/>
            <person name="Milani C."/>
        </authorList>
    </citation>
    <scope>NUCLEOTIDE SEQUENCE [LARGE SCALE GENOMIC DNA]</scope>
    <source>
        <strain evidence="2 3">2020B</strain>
    </source>
</reference>
<gene>
    <name evidence="2" type="ORF">D2E22_0201</name>
</gene>
<feature type="compositionally biased region" description="Polar residues" evidence="1">
    <location>
        <begin position="185"/>
        <end position="194"/>
    </location>
</feature>
<sequence>MTTTERTSTATRTRAKSGRNTHGGFDEEPATHEQIARLIARYSDPYRTGTPAAKLTALLHDPELCRELVYAYVQEELIWAAKPVGRTGKPRTPQTLSYPLVRHICSHPSIETILQRRAGFPATLMRAGCRYYTLRRRLAAENMLDGLTDADVWNMAADEEVARQLEQMAAGRRGEPRWPPYADGSSANPDCQTPDTRRMLGCGGLDEWNRRLAELEGLGSVRTVPMVGDNMEDEDYCRALSDIGADTGAPSSTETAALGESFTPDAAWLRDHGITADMVERLPQRQRDMLEEAGIDTAALIREAHRADLDRLPEPAPRSRWAADPARLDTMAARLEPVVGRPLARRLALSYTGRSWQPDSILTSAGLPVRLARTLLATGTALEDTDVARWDAACTRLNTLRRPRGWRPGRHGMEDARRILDGFTHRLRVRFLADAGVEEGMDAPAPMVGCGA</sequence>
<comment type="caution">
    <text evidence="2">The sequence shown here is derived from an EMBL/GenBank/DDBJ whole genome shotgun (WGS) entry which is preliminary data.</text>
</comment>
<feature type="compositionally biased region" description="Low complexity" evidence="1">
    <location>
        <begin position="1"/>
        <end position="12"/>
    </location>
</feature>
<keyword evidence="3" id="KW-1185">Reference proteome</keyword>
<dbReference type="AlphaFoldDB" id="A0A430FA75"/>
<evidence type="ECO:0000256" key="1">
    <source>
        <dbReference type="SAM" id="MobiDB-lite"/>
    </source>
</evidence>
<protein>
    <submittedName>
        <fullName evidence="2">Uncharacterized protein</fullName>
    </submittedName>
</protein>